<dbReference type="GO" id="GO:0005856">
    <property type="term" value="C:cytoskeleton"/>
    <property type="evidence" value="ECO:0007669"/>
    <property type="project" value="UniProtKB-SubCell"/>
</dbReference>
<evidence type="ECO:0000256" key="1">
    <source>
        <dbReference type="ARBA" id="ARBA00004245"/>
    </source>
</evidence>
<keyword evidence="2" id="KW-0963">Cytoplasm</keyword>
<sequence>MSKTAYAQIHTARFGKAEEDVAPLTFVKPLTDLCLQSAALNFKSRPTFAGIPEKFKENLCKLIPTDLPLQVSAPLIESDVYWKRCASDLFQNCLPQEHGHSWKQLFFERTAEEAIENFDGSQEAMDALIELLLTSRDFIYKLQIRQFSSHADVSFLFDALPNLYSLNITYGSKNVGMKYERSIFGMKLTDAELLAQQLAKTETLTTLILNENMLDDEKVRRLVVGLRDNITITHLDLSHNKISDRGTRALCKCLGKDSVISTLILCDNHIHSEGGKFLGRSLQTNTCLINLNLRLNRLGEKGGCYIFEGLKSNSALSHLHIGGNGLGDGSGQGEAVRIFAAMLRLNSSIEFVDISSNALGPEGGMILRDALEENTKMKNMDVRVNKISPEVVAAIKQLLERNVERNREDEEDGKKLSDRKQQKGITTTEKQ</sequence>
<organism evidence="5">
    <name type="scientific">Guillardia theta</name>
    <name type="common">Cryptophyte</name>
    <name type="synonym">Cryptomonas phi</name>
    <dbReference type="NCBI Taxonomy" id="55529"/>
    <lineage>
        <taxon>Eukaryota</taxon>
        <taxon>Cryptophyceae</taxon>
        <taxon>Pyrenomonadales</taxon>
        <taxon>Geminigeraceae</taxon>
        <taxon>Guillardia</taxon>
    </lineage>
</organism>
<feature type="compositionally biased region" description="Basic and acidic residues" evidence="4">
    <location>
        <begin position="402"/>
        <end position="421"/>
    </location>
</feature>
<dbReference type="Gene3D" id="3.80.10.10">
    <property type="entry name" value="Ribonuclease Inhibitor"/>
    <property type="match status" value="2"/>
</dbReference>
<dbReference type="EMBL" id="HBKN01022596">
    <property type="protein sequence ID" value="CAE2304360.1"/>
    <property type="molecule type" value="Transcribed_RNA"/>
</dbReference>
<keyword evidence="3" id="KW-0206">Cytoskeleton</keyword>
<comment type="subcellular location">
    <subcellularLocation>
        <location evidence="1">Cytoplasm</location>
        <location evidence="1">Cytoskeleton</location>
    </subcellularLocation>
</comment>
<dbReference type="SMART" id="SM00368">
    <property type="entry name" value="LRR_RI"/>
    <property type="match status" value="7"/>
</dbReference>
<accession>A0A7S4KSM7</accession>
<dbReference type="InterPro" id="IPR052410">
    <property type="entry name" value="DRC5"/>
</dbReference>
<evidence type="ECO:0000256" key="3">
    <source>
        <dbReference type="ARBA" id="ARBA00023212"/>
    </source>
</evidence>
<name>A0A7S4KSM7_GUITH</name>
<dbReference type="SUPFAM" id="SSF52047">
    <property type="entry name" value="RNI-like"/>
    <property type="match status" value="1"/>
</dbReference>
<protein>
    <submittedName>
        <fullName evidence="5">Uncharacterized protein</fullName>
    </submittedName>
</protein>
<proteinExistence type="predicted"/>
<evidence type="ECO:0000313" key="5">
    <source>
        <dbReference type="EMBL" id="CAE2304360.1"/>
    </source>
</evidence>
<reference evidence="5" key="1">
    <citation type="submission" date="2021-01" db="EMBL/GenBank/DDBJ databases">
        <authorList>
            <person name="Corre E."/>
            <person name="Pelletier E."/>
            <person name="Niang G."/>
            <person name="Scheremetjew M."/>
            <person name="Finn R."/>
            <person name="Kale V."/>
            <person name="Holt S."/>
            <person name="Cochrane G."/>
            <person name="Meng A."/>
            <person name="Brown T."/>
            <person name="Cohen L."/>
        </authorList>
    </citation>
    <scope>NUCLEOTIDE SEQUENCE</scope>
    <source>
        <strain evidence="5">CCMP 2712</strain>
    </source>
</reference>
<dbReference type="AlphaFoldDB" id="A0A7S4KSM7"/>
<dbReference type="PANTHER" id="PTHR24107">
    <property type="entry name" value="YNEIN REGULATORY COMPLEX SUBUNIT 5"/>
    <property type="match status" value="1"/>
</dbReference>
<dbReference type="InterPro" id="IPR032675">
    <property type="entry name" value="LRR_dom_sf"/>
</dbReference>
<dbReference type="InterPro" id="IPR001611">
    <property type="entry name" value="Leu-rich_rpt"/>
</dbReference>
<dbReference type="Pfam" id="PF13516">
    <property type="entry name" value="LRR_6"/>
    <property type="match status" value="2"/>
</dbReference>
<evidence type="ECO:0000256" key="4">
    <source>
        <dbReference type="SAM" id="MobiDB-lite"/>
    </source>
</evidence>
<feature type="region of interest" description="Disordered" evidence="4">
    <location>
        <begin position="402"/>
        <end position="431"/>
    </location>
</feature>
<dbReference type="PANTHER" id="PTHR24107:SF20">
    <property type="entry name" value="DYNEIN REGULATORY COMPLEX SUBUNIT 5"/>
    <property type="match status" value="1"/>
</dbReference>
<evidence type="ECO:0000256" key="2">
    <source>
        <dbReference type="ARBA" id="ARBA00022490"/>
    </source>
</evidence>
<gene>
    <name evidence="5" type="ORF">GTHE00462_LOCUS17747</name>
</gene>